<dbReference type="GO" id="GO:0046872">
    <property type="term" value="F:metal ion binding"/>
    <property type="evidence" value="ECO:0007669"/>
    <property type="project" value="UniProtKB-KW"/>
</dbReference>
<dbReference type="Pfam" id="PF01557">
    <property type="entry name" value="FAA_hydrolase"/>
    <property type="match status" value="1"/>
</dbReference>
<dbReference type="InterPro" id="IPR036663">
    <property type="entry name" value="Fumarylacetoacetase_C_sf"/>
</dbReference>
<keyword evidence="5" id="KW-1185">Reference proteome</keyword>
<dbReference type="Gene3D" id="3.90.850.10">
    <property type="entry name" value="Fumarylacetoacetase-like, C-terminal domain"/>
    <property type="match status" value="1"/>
</dbReference>
<organism evidence="4 5">
    <name type="scientific">Micromonospora costi</name>
    <dbReference type="NCBI Taxonomy" id="1530042"/>
    <lineage>
        <taxon>Bacteria</taxon>
        <taxon>Bacillati</taxon>
        <taxon>Actinomycetota</taxon>
        <taxon>Actinomycetes</taxon>
        <taxon>Micromonosporales</taxon>
        <taxon>Micromonosporaceae</taxon>
        <taxon>Micromonospora</taxon>
    </lineage>
</organism>
<evidence type="ECO:0000256" key="1">
    <source>
        <dbReference type="ARBA" id="ARBA00010211"/>
    </source>
</evidence>
<dbReference type="RefSeq" id="WP_120783477.1">
    <property type="nucleotide sequence ID" value="NZ_JBHLUP010000008.1"/>
</dbReference>
<dbReference type="PANTHER" id="PTHR42796">
    <property type="entry name" value="FUMARYLACETOACETATE HYDROLASE DOMAIN-CONTAINING PROTEIN 2A-RELATED"/>
    <property type="match status" value="1"/>
</dbReference>
<comment type="caution">
    <text evidence="4">The sequence shown here is derived from an EMBL/GenBank/DDBJ whole genome shotgun (WGS) entry which is preliminary data.</text>
</comment>
<dbReference type="InterPro" id="IPR011234">
    <property type="entry name" value="Fumarylacetoacetase-like_C"/>
</dbReference>
<proteinExistence type="inferred from homology"/>
<name>A0A3A9ZN57_9ACTN</name>
<accession>A0A3A9ZN57</accession>
<gene>
    <name evidence="4" type="ORF">D7193_32365</name>
</gene>
<dbReference type="OrthoDB" id="9779415at2"/>
<evidence type="ECO:0000313" key="4">
    <source>
        <dbReference type="EMBL" id="RKN49718.1"/>
    </source>
</evidence>
<dbReference type="GO" id="GO:0044281">
    <property type="term" value="P:small molecule metabolic process"/>
    <property type="evidence" value="ECO:0007669"/>
    <property type="project" value="UniProtKB-ARBA"/>
</dbReference>
<dbReference type="GO" id="GO:0016787">
    <property type="term" value="F:hydrolase activity"/>
    <property type="evidence" value="ECO:0007669"/>
    <property type="project" value="UniProtKB-KW"/>
</dbReference>
<reference evidence="4 5" key="1">
    <citation type="journal article" date="2015" name="Int. J. Syst. Evol. Microbiol.">
        <title>Micromonospora costi sp. nov., isolated from a leaf of Costus speciosus.</title>
        <authorList>
            <person name="Thawai C."/>
        </authorList>
    </citation>
    <scope>NUCLEOTIDE SEQUENCE [LARGE SCALE GENOMIC DNA]</scope>
    <source>
        <strain evidence="4 5">CS1-12</strain>
    </source>
</reference>
<evidence type="ECO:0000313" key="5">
    <source>
        <dbReference type="Proteomes" id="UP000279968"/>
    </source>
</evidence>
<feature type="domain" description="Fumarylacetoacetase-like C-terminal" evidence="3">
    <location>
        <begin position="235"/>
        <end position="378"/>
    </location>
</feature>
<evidence type="ECO:0000259" key="3">
    <source>
        <dbReference type="Pfam" id="PF01557"/>
    </source>
</evidence>
<keyword evidence="2" id="KW-0479">Metal-binding</keyword>
<dbReference type="AlphaFoldDB" id="A0A3A9ZN57"/>
<sequence length="403" mass="43620">MTVPPPRAVDGGPRWFGTAAEALPDDAEHSVLIGRIWDPSVDGPSPVVVRDGEVIDLSRHFPTVRDICELPDPAAAVAGIDGPRVGRFGEILANTGAETRDWNRPWLLAPVDLQALKAAGVTFPVSMIERVIEERARGDLSLAADIRSRMLADIGADLHSLAPGSAEAERLKNLLVAEGVWSQYLEVGIGPDAEIFTKGQILSAVGTAVPVGVLAASTWNNPEPEVALIVQSSGRIVGATLGNDVNLRDVEGRSALLLPRAKDNNASCALGPLIRLFDERFGLERVRELEVCLQVRGVDGFQLEAISEMTRMSRHPEALVRQLIGPHHHYPDGAVLMLGTMFAPIQDRDHPGEGFTHKVDDVVRISCPALGTLVNRVRHAEECEPWQFGVRDLMGNLVRRGLL</sequence>
<protein>
    <submittedName>
        <fullName evidence="4">Fumarylacetoacetate hydrolase</fullName>
    </submittedName>
</protein>
<keyword evidence="4" id="KW-0378">Hydrolase</keyword>
<dbReference type="SUPFAM" id="SSF56529">
    <property type="entry name" value="FAH"/>
    <property type="match status" value="1"/>
</dbReference>
<dbReference type="PANTHER" id="PTHR42796:SF7">
    <property type="entry name" value="2-DEHYDRO-3-DEOXY-D-ARABINONATE DEHYDRATASE"/>
    <property type="match status" value="1"/>
</dbReference>
<dbReference type="InterPro" id="IPR051121">
    <property type="entry name" value="FAH"/>
</dbReference>
<dbReference type="Proteomes" id="UP000279968">
    <property type="component" value="Unassembled WGS sequence"/>
</dbReference>
<comment type="similarity">
    <text evidence="1">Belongs to the FAH family.</text>
</comment>
<evidence type="ECO:0000256" key="2">
    <source>
        <dbReference type="ARBA" id="ARBA00022723"/>
    </source>
</evidence>
<dbReference type="EMBL" id="RBAN01000012">
    <property type="protein sequence ID" value="RKN49718.1"/>
    <property type="molecule type" value="Genomic_DNA"/>
</dbReference>